<evidence type="ECO:0000259" key="16">
    <source>
        <dbReference type="PROSITE" id="PS50868"/>
    </source>
</evidence>
<feature type="compositionally biased region" description="Basic and acidic residues" evidence="13">
    <location>
        <begin position="135"/>
        <end position="146"/>
    </location>
</feature>
<evidence type="ECO:0000256" key="9">
    <source>
        <dbReference type="ARBA" id="ARBA00022833"/>
    </source>
</evidence>
<keyword evidence="8 12" id="KW-0863">Zinc-finger</keyword>
<dbReference type="PROSITE" id="PS50868">
    <property type="entry name" value="POST_SET"/>
    <property type="match status" value="1"/>
</dbReference>
<evidence type="ECO:0000256" key="12">
    <source>
        <dbReference type="PROSITE-ProRule" id="PRU00146"/>
    </source>
</evidence>
<evidence type="ECO:0000256" key="13">
    <source>
        <dbReference type="SAM" id="MobiDB-lite"/>
    </source>
</evidence>
<feature type="region of interest" description="Disordered" evidence="13">
    <location>
        <begin position="714"/>
        <end position="739"/>
    </location>
</feature>
<dbReference type="InterPro" id="IPR001965">
    <property type="entry name" value="Znf_PHD"/>
</dbReference>
<dbReference type="EMBL" id="MBDO02000008">
    <property type="protein sequence ID" value="RLN69006.1"/>
    <property type="molecule type" value="Genomic_DNA"/>
</dbReference>
<evidence type="ECO:0000256" key="5">
    <source>
        <dbReference type="ARBA" id="ARBA00022679"/>
    </source>
</evidence>
<dbReference type="InterPro" id="IPR013083">
    <property type="entry name" value="Znf_RING/FYVE/PHD"/>
</dbReference>
<keyword evidence="7" id="KW-0479">Metal-binding</keyword>
<dbReference type="SUPFAM" id="SSF57903">
    <property type="entry name" value="FYVE/PHD zinc finger"/>
    <property type="match status" value="1"/>
</dbReference>
<evidence type="ECO:0000256" key="11">
    <source>
        <dbReference type="ARBA" id="ARBA00023242"/>
    </source>
</evidence>
<evidence type="ECO:0000256" key="7">
    <source>
        <dbReference type="ARBA" id="ARBA00022723"/>
    </source>
</evidence>
<evidence type="ECO:0000256" key="3">
    <source>
        <dbReference type="ARBA" id="ARBA00022454"/>
    </source>
</evidence>
<dbReference type="GO" id="GO:0005694">
    <property type="term" value="C:chromosome"/>
    <property type="evidence" value="ECO:0007669"/>
    <property type="project" value="UniProtKB-SubCell"/>
</dbReference>
<proteinExistence type="predicted"/>
<reference evidence="17 18" key="1">
    <citation type="submission" date="2018-07" db="EMBL/GenBank/DDBJ databases">
        <title>Genome sequencing of oomycete isolates from Chile give support for New Zealand origin for Phytophthora kernoviae and make available the first Nothophytophthora sp. genome.</title>
        <authorList>
            <person name="Studholme D.J."/>
            <person name="Sanfuentes E."/>
            <person name="Panda P."/>
            <person name="Hill R."/>
            <person name="Sambles C."/>
            <person name="Grant M."/>
            <person name="Williams N.M."/>
            <person name="Mcdougal R.L."/>
        </authorList>
    </citation>
    <scope>NUCLEOTIDE SEQUENCE [LARGE SCALE GENOMIC DNA]</scope>
    <source>
        <strain evidence="17">Chile6</strain>
    </source>
</reference>
<dbReference type="Proteomes" id="UP000277300">
    <property type="component" value="Unassembled WGS sequence"/>
</dbReference>
<organism evidence="17 18">
    <name type="scientific">Phytophthora kernoviae</name>
    <dbReference type="NCBI Taxonomy" id="325452"/>
    <lineage>
        <taxon>Eukaryota</taxon>
        <taxon>Sar</taxon>
        <taxon>Stramenopiles</taxon>
        <taxon>Oomycota</taxon>
        <taxon>Peronosporomycetes</taxon>
        <taxon>Peronosporales</taxon>
        <taxon>Peronosporaceae</taxon>
        <taxon>Phytophthora</taxon>
    </lineage>
</organism>
<keyword evidence="5" id="KW-0808">Transferase</keyword>
<protein>
    <recommendedName>
        <fullName evidence="19">Histone-lysine N-methyltransferase</fullName>
    </recommendedName>
</protein>
<dbReference type="OrthoDB" id="422362at2759"/>
<dbReference type="PROSITE" id="PS50016">
    <property type="entry name" value="ZF_PHD_2"/>
    <property type="match status" value="1"/>
</dbReference>
<comment type="caution">
    <text evidence="17">The sequence shown here is derived from an EMBL/GenBank/DDBJ whole genome shotgun (WGS) entry which is preliminary data.</text>
</comment>
<dbReference type="Gene3D" id="3.30.40.10">
    <property type="entry name" value="Zinc/RING finger domain, C3HC4 (zinc finger)"/>
    <property type="match status" value="1"/>
</dbReference>
<evidence type="ECO:0000313" key="17">
    <source>
        <dbReference type="EMBL" id="RLN69006.1"/>
    </source>
</evidence>
<keyword evidence="9" id="KW-0862">Zinc</keyword>
<feature type="domain" description="Post-SET" evidence="16">
    <location>
        <begin position="556"/>
        <end position="572"/>
    </location>
</feature>
<evidence type="ECO:0000256" key="8">
    <source>
        <dbReference type="ARBA" id="ARBA00022771"/>
    </source>
</evidence>
<feature type="domain" description="SET" evidence="15">
    <location>
        <begin position="426"/>
        <end position="549"/>
    </location>
</feature>
<dbReference type="InterPro" id="IPR019787">
    <property type="entry name" value="Znf_PHD-finger"/>
</dbReference>
<keyword evidence="3" id="KW-0158">Chromosome</keyword>
<dbReference type="InterPro" id="IPR011011">
    <property type="entry name" value="Znf_FYVE_PHD"/>
</dbReference>
<keyword evidence="10" id="KW-0156">Chromatin regulator</keyword>
<evidence type="ECO:0000256" key="1">
    <source>
        <dbReference type="ARBA" id="ARBA00004123"/>
    </source>
</evidence>
<dbReference type="SUPFAM" id="SSF82199">
    <property type="entry name" value="SET domain"/>
    <property type="match status" value="1"/>
</dbReference>
<gene>
    <name evidence="17" type="ORF">BBP00_00000697</name>
</gene>
<dbReference type="SMART" id="SM00317">
    <property type="entry name" value="SET"/>
    <property type="match status" value="1"/>
</dbReference>
<keyword evidence="4" id="KW-0489">Methyltransferase</keyword>
<dbReference type="Gene3D" id="2.30.30.140">
    <property type="match status" value="1"/>
</dbReference>
<dbReference type="InterPro" id="IPR016197">
    <property type="entry name" value="Chromo-like_dom_sf"/>
</dbReference>
<dbReference type="CDD" id="cd15565">
    <property type="entry name" value="PHD2_NSD"/>
    <property type="match status" value="1"/>
</dbReference>
<evidence type="ECO:0000259" key="14">
    <source>
        <dbReference type="PROSITE" id="PS50016"/>
    </source>
</evidence>
<dbReference type="GO" id="GO:0008270">
    <property type="term" value="F:zinc ion binding"/>
    <property type="evidence" value="ECO:0007669"/>
    <property type="project" value="UniProtKB-KW"/>
</dbReference>
<dbReference type="Pfam" id="PF00856">
    <property type="entry name" value="SET"/>
    <property type="match status" value="1"/>
</dbReference>
<evidence type="ECO:0000256" key="10">
    <source>
        <dbReference type="ARBA" id="ARBA00022853"/>
    </source>
</evidence>
<evidence type="ECO:0000256" key="4">
    <source>
        <dbReference type="ARBA" id="ARBA00022603"/>
    </source>
</evidence>
<dbReference type="PROSITE" id="PS01359">
    <property type="entry name" value="ZF_PHD_1"/>
    <property type="match status" value="1"/>
</dbReference>
<dbReference type="GO" id="GO:0008168">
    <property type="term" value="F:methyltransferase activity"/>
    <property type="evidence" value="ECO:0007669"/>
    <property type="project" value="UniProtKB-KW"/>
</dbReference>
<dbReference type="GO" id="GO:0006325">
    <property type="term" value="P:chromatin organization"/>
    <property type="evidence" value="ECO:0007669"/>
    <property type="project" value="UniProtKB-KW"/>
</dbReference>
<dbReference type="SUPFAM" id="SSF54160">
    <property type="entry name" value="Chromo domain-like"/>
    <property type="match status" value="1"/>
</dbReference>
<evidence type="ECO:0000256" key="6">
    <source>
        <dbReference type="ARBA" id="ARBA00022691"/>
    </source>
</evidence>
<accession>A0A3F2S2D5</accession>
<feature type="domain" description="PHD-type" evidence="14">
    <location>
        <begin position="299"/>
        <end position="351"/>
    </location>
</feature>
<evidence type="ECO:0000259" key="15">
    <source>
        <dbReference type="PROSITE" id="PS50280"/>
    </source>
</evidence>
<keyword evidence="6" id="KW-0949">S-adenosyl-L-methionine</keyword>
<dbReference type="GO" id="GO:0032259">
    <property type="term" value="P:methylation"/>
    <property type="evidence" value="ECO:0007669"/>
    <property type="project" value="UniProtKB-KW"/>
</dbReference>
<feature type="compositionally biased region" description="Basic and acidic residues" evidence="13">
    <location>
        <begin position="78"/>
        <end position="93"/>
    </location>
</feature>
<dbReference type="GO" id="GO:0005634">
    <property type="term" value="C:nucleus"/>
    <property type="evidence" value="ECO:0007669"/>
    <property type="project" value="UniProtKB-SubCell"/>
</dbReference>
<dbReference type="Pfam" id="PF00628">
    <property type="entry name" value="PHD"/>
    <property type="match status" value="1"/>
</dbReference>
<dbReference type="SMART" id="SM00249">
    <property type="entry name" value="PHD"/>
    <property type="match status" value="2"/>
</dbReference>
<dbReference type="InterPro" id="IPR003616">
    <property type="entry name" value="Post-SET_dom"/>
</dbReference>
<dbReference type="PANTHER" id="PTHR22884">
    <property type="entry name" value="SET DOMAIN PROTEINS"/>
    <property type="match status" value="1"/>
</dbReference>
<dbReference type="InterPro" id="IPR019786">
    <property type="entry name" value="Zinc_finger_PHD-type_CS"/>
</dbReference>
<sequence length="739" mass="82719">MEGGSRIAVDQQEQAKAVVTTVVKRHDHVDVRLVGANVDAEAGEATAASVAPPDTNDPVGDTTVSNKRTHEEGEDEVMLEKSRQCKRVARGDDESVAPSSAAQTSDETVGDSSEDVEMSEPLDEEEAIRNSAAHASEEEKRAHEEFCSQLTEKQQVDVFDVRTRQWLAAKIDHIDNDSYTVHYMGWNSKCDERIEKIKNYRLMPRATKAVKAWVKHRAKINKNRRAKQEKLAAPPTPPLEDHLVKEIQASELAPTFVQTGLTRSGRAITQRISNGSLKKPAKSVGKKSLTAVESKFPEEDLCGICGEIEDDNLTDMIMCDGGCLKSHHFSCLGIESAPDDEQWLCEQCRTNEQLCFACGRNGTINEKGGVFRCSVASCGKFFHQACIDANKMSRRAAPTPGMKFNKHNRESNCTLGENCGNRALHQKVYPRFQKFHTVEKGWGLRVLESVKAGQLVIEYVGEVINEDEKERRLLEHAKKSPEDKNMYIMELGKGEYIDARFKGSVSRFINHSCDPNCHLLKWRVKGVNRIAITALKDIESGTELSYDYQFHTKQAMEWKCHCKAKNCRGTMAPEKINQPNDSPVKKLTKKEKLKQRKRALIQEKIQNEKEAKSTARRLSLTANVSTGDRTTADKMAARSGPATRELQWAKYYRLFHMRDAKCGFNFKLRKELRDQRIGALERVKREELSVSGSTTAASSRSVSPVRLIELAEAKNDPVGKGTEKGATEASAIKEDPVIK</sequence>
<feature type="region of interest" description="Disordered" evidence="13">
    <location>
        <begin position="43"/>
        <end position="146"/>
    </location>
</feature>
<keyword evidence="11" id="KW-0539">Nucleus</keyword>
<dbReference type="InterPro" id="IPR046341">
    <property type="entry name" value="SET_dom_sf"/>
</dbReference>
<evidence type="ECO:0000256" key="2">
    <source>
        <dbReference type="ARBA" id="ARBA00004286"/>
    </source>
</evidence>
<feature type="compositionally biased region" description="Acidic residues" evidence="13">
    <location>
        <begin position="108"/>
        <end position="126"/>
    </location>
</feature>
<dbReference type="PROSITE" id="PS50280">
    <property type="entry name" value="SET"/>
    <property type="match status" value="1"/>
</dbReference>
<dbReference type="InterPro" id="IPR050777">
    <property type="entry name" value="SET2_Histone-Lys_MeTrsfase"/>
</dbReference>
<dbReference type="Gene3D" id="2.170.270.10">
    <property type="entry name" value="SET domain"/>
    <property type="match status" value="1"/>
</dbReference>
<dbReference type="Pfam" id="PF22908">
    <property type="entry name" value="PHD_NSD"/>
    <property type="match status" value="1"/>
</dbReference>
<dbReference type="InterPro" id="IPR055198">
    <property type="entry name" value="NSD_PHD"/>
</dbReference>
<name>A0A3F2S2D5_9STRA</name>
<dbReference type="AlphaFoldDB" id="A0A3F2S2D5"/>
<dbReference type="InterPro" id="IPR001214">
    <property type="entry name" value="SET_dom"/>
</dbReference>
<feature type="compositionally biased region" description="Polar residues" evidence="13">
    <location>
        <begin position="97"/>
        <end position="107"/>
    </location>
</feature>
<evidence type="ECO:0008006" key="19">
    <source>
        <dbReference type="Google" id="ProtNLM"/>
    </source>
</evidence>
<evidence type="ECO:0000313" key="18">
    <source>
        <dbReference type="Proteomes" id="UP000277300"/>
    </source>
</evidence>
<comment type="subcellular location">
    <subcellularLocation>
        <location evidence="2">Chromosome</location>
    </subcellularLocation>
    <subcellularLocation>
        <location evidence="1">Nucleus</location>
    </subcellularLocation>
</comment>